<sequence length="112" mass="13128">MHRSKPSEVFIFVRFASAEETDSNLEMSRMYYDLYILFAFIGFIVGSFVLFFTINVSKARLGVRHDTNVYVIDLPPHYTDVVPPPYDWALQQHYSSDRHVKMFASFTNDMCQ</sequence>
<evidence type="ECO:0000313" key="2">
    <source>
        <dbReference type="EMBL" id="VDM97823.1"/>
    </source>
</evidence>
<name>A0A0N5CPC8_THECL</name>
<reference evidence="2 3" key="2">
    <citation type="submission" date="2018-11" db="EMBL/GenBank/DDBJ databases">
        <authorList>
            <consortium name="Pathogen Informatics"/>
        </authorList>
    </citation>
    <scope>NUCLEOTIDE SEQUENCE [LARGE SCALE GENOMIC DNA]</scope>
</reference>
<evidence type="ECO:0000313" key="4">
    <source>
        <dbReference type="WBParaSite" id="TCLT_0000206601-mRNA-1"/>
    </source>
</evidence>
<proteinExistence type="predicted"/>
<dbReference type="OrthoDB" id="5875635at2759"/>
<dbReference type="AlphaFoldDB" id="A0A0N5CPC8"/>
<dbReference type="Proteomes" id="UP000276776">
    <property type="component" value="Unassembled WGS sequence"/>
</dbReference>
<evidence type="ECO:0000313" key="3">
    <source>
        <dbReference type="Proteomes" id="UP000276776"/>
    </source>
</evidence>
<dbReference type="EMBL" id="UYYF01000352">
    <property type="protein sequence ID" value="VDM97823.1"/>
    <property type="molecule type" value="Genomic_DNA"/>
</dbReference>
<keyword evidence="1" id="KW-0472">Membrane</keyword>
<keyword evidence="1" id="KW-0812">Transmembrane</keyword>
<feature type="transmembrane region" description="Helical" evidence="1">
    <location>
        <begin position="34"/>
        <end position="54"/>
    </location>
</feature>
<gene>
    <name evidence="2" type="ORF">TCLT_LOCUS2067</name>
</gene>
<dbReference type="WBParaSite" id="TCLT_0000206601-mRNA-1">
    <property type="protein sequence ID" value="TCLT_0000206601-mRNA-1"/>
    <property type="gene ID" value="TCLT_0000206601"/>
</dbReference>
<reference evidence="4" key="1">
    <citation type="submission" date="2017-02" db="UniProtKB">
        <authorList>
            <consortium name="WormBaseParasite"/>
        </authorList>
    </citation>
    <scope>IDENTIFICATION</scope>
</reference>
<keyword evidence="1" id="KW-1133">Transmembrane helix</keyword>
<organism evidence="4">
    <name type="scientific">Thelazia callipaeda</name>
    <name type="common">Oriental eyeworm</name>
    <name type="synonym">Parasitic nematode</name>
    <dbReference type="NCBI Taxonomy" id="103827"/>
    <lineage>
        <taxon>Eukaryota</taxon>
        <taxon>Metazoa</taxon>
        <taxon>Ecdysozoa</taxon>
        <taxon>Nematoda</taxon>
        <taxon>Chromadorea</taxon>
        <taxon>Rhabditida</taxon>
        <taxon>Spirurina</taxon>
        <taxon>Spiruromorpha</taxon>
        <taxon>Thelazioidea</taxon>
        <taxon>Thelaziidae</taxon>
        <taxon>Thelazia</taxon>
    </lineage>
</organism>
<protein>
    <submittedName>
        <fullName evidence="4">PDR_CDR domain-containing protein</fullName>
    </submittedName>
</protein>
<evidence type="ECO:0000256" key="1">
    <source>
        <dbReference type="SAM" id="Phobius"/>
    </source>
</evidence>
<keyword evidence="3" id="KW-1185">Reference proteome</keyword>
<accession>A0A0N5CPC8</accession>